<dbReference type="InterPro" id="IPR011009">
    <property type="entry name" value="Kinase-like_dom_sf"/>
</dbReference>
<name>A0A397S0U2_9GLOM</name>
<dbReference type="SUPFAM" id="SSF56112">
    <property type="entry name" value="Protein kinase-like (PK-like)"/>
    <property type="match status" value="1"/>
</dbReference>
<dbReference type="SMART" id="SM00671">
    <property type="entry name" value="SEL1"/>
    <property type="match status" value="4"/>
</dbReference>
<evidence type="ECO:0000313" key="2">
    <source>
        <dbReference type="Proteomes" id="UP000265703"/>
    </source>
</evidence>
<accession>A0A397S0U2</accession>
<reference evidence="1 2" key="1">
    <citation type="submission" date="2018-06" db="EMBL/GenBank/DDBJ databases">
        <title>Comparative genomics reveals the genomic features of Rhizophagus irregularis, R. cerebriforme, R. diaphanum and Gigaspora rosea, and their symbiotic lifestyle signature.</title>
        <authorList>
            <person name="Morin E."/>
            <person name="San Clemente H."/>
            <person name="Chen E.C.H."/>
            <person name="De La Providencia I."/>
            <person name="Hainaut M."/>
            <person name="Kuo A."/>
            <person name="Kohler A."/>
            <person name="Murat C."/>
            <person name="Tang N."/>
            <person name="Roy S."/>
            <person name="Loubradou J."/>
            <person name="Henrissat B."/>
            <person name="Grigoriev I.V."/>
            <person name="Corradi N."/>
            <person name="Roux C."/>
            <person name="Martin F.M."/>
        </authorList>
    </citation>
    <scope>NUCLEOTIDE SEQUENCE [LARGE SCALE GENOMIC DNA]</scope>
    <source>
        <strain evidence="1 2">DAOM 227022</strain>
    </source>
</reference>
<sequence>MDAKFQLGYCYDEGIGTDINKELELKLIKQKHLSYSKKNHLEAQNFLGILYKRGDGVGKDLKKSFYWIGKAAEKDDVAQYNLGEYYELGNGIDKDLVLAFELYKKSAENGYIGAKFYLGYCYAKEKGFELYNEAADLGLSQPANNTSSNNEIYGVIPYIAPEIFQEFVFSKESDIYDYVGTYTREIRLTFDKWSFKNKNVEEFNQAEVKRLKLLNSKKLVPNPSIIWHPNENNTGSLNVLPTVVASVKKRNIEESNIKTQ</sequence>
<comment type="caution">
    <text evidence="1">The sequence shown here is derived from an EMBL/GenBank/DDBJ whole genome shotgun (WGS) entry which is preliminary data.</text>
</comment>
<proteinExistence type="predicted"/>
<dbReference type="PANTHER" id="PTHR43628:SF1">
    <property type="entry name" value="CHITIN SYNTHASE REGULATORY FACTOR 2-RELATED"/>
    <property type="match status" value="1"/>
</dbReference>
<gene>
    <name evidence="1" type="ORF">C1645_839381</name>
</gene>
<evidence type="ECO:0008006" key="3">
    <source>
        <dbReference type="Google" id="ProtNLM"/>
    </source>
</evidence>
<dbReference type="InterPro" id="IPR006597">
    <property type="entry name" value="Sel1-like"/>
</dbReference>
<keyword evidence="2" id="KW-1185">Reference proteome</keyword>
<dbReference type="Pfam" id="PF08238">
    <property type="entry name" value="Sel1"/>
    <property type="match status" value="4"/>
</dbReference>
<evidence type="ECO:0000313" key="1">
    <source>
        <dbReference type="EMBL" id="RIA80053.1"/>
    </source>
</evidence>
<protein>
    <recommendedName>
        <fullName evidence="3">HCP-like protein</fullName>
    </recommendedName>
</protein>
<organism evidence="1 2">
    <name type="scientific">Glomus cerebriforme</name>
    <dbReference type="NCBI Taxonomy" id="658196"/>
    <lineage>
        <taxon>Eukaryota</taxon>
        <taxon>Fungi</taxon>
        <taxon>Fungi incertae sedis</taxon>
        <taxon>Mucoromycota</taxon>
        <taxon>Glomeromycotina</taxon>
        <taxon>Glomeromycetes</taxon>
        <taxon>Glomerales</taxon>
        <taxon>Glomeraceae</taxon>
        <taxon>Glomus</taxon>
    </lineage>
</organism>
<dbReference type="PANTHER" id="PTHR43628">
    <property type="entry name" value="ACTIVATOR OF C KINASE PROTEIN 1-RELATED"/>
    <property type="match status" value="1"/>
</dbReference>
<dbReference type="InterPro" id="IPR011990">
    <property type="entry name" value="TPR-like_helical_dom_sf"/>
</dbReference>
<dbReference type="InterPro" id="IPR052945">
    <property type="entry name" value="Mitotic_Regulator"/>
</dbReference>
<dbReference type="EMBL" id="QKYT01001059">
    <property type="protein sequence ID" value="RIA80053.1"/>
    <property type="molecule type" value="Genomic_DNA"/>
</dbReference>
<dbReference type="Gene3D" id="1.25.40.10">
    <property type="entry name" value="Tetratricopeptide repeat domain"/>
    <property type="match status" value="1"/>
</dbReference>
<dbReference type="Proteomes" id="UP000265703">
    <property type="component" value="Unassembled WGS sequence"/>
</dbReference>
<dbReference type="AlphaFoldDB" id="A0A397S0U2"/>
<dbReference type="SUPFAM" id="SSF81901">
    <property type="entry name" value="HCP-like"/>
    <property type="match status" value="1"/>
</dbReference>